<evidence type="ECO:0000313" key="1">
    <source>
        <dbReference type="EMBL" id="MCD7463831.1"/>
    </source>
</evidence>
<organism evidence="1 2">
    <name type="scientific">Datura stramonium</name>
    <name type="common">Jimsonweed</name>
    <name type="synonym">Common thornapple</name>
    <dbReference type="NCBI Taxonomy" id="4076"/>
    <lineage>
        <taxon>Eukaryota</taxon>
        <taxon>Viridiplantae</taxon>
        <taxon>Streptophyta</taxon>
        <taxon>Embryophyta</taxon>
        <taxon>Tracheophyta</taxon>
        <taxon>Spermatophyta</taxon>
        <taxon>Magnoliopsida</taxon>
        <taxon>eudicotyledons</taxon>
        <taxon>Gunneridae</taxon>
        <taxon>Pentapetalae</taxon>
        <taxon>asterids</taxon>
        <taxon>lamiids</taxon>
        <taxon>Solanales</taxon>
        <taxon>Solanaceae</taxon>
        <taxon>Solanoideae</taxon>
        <taxon>Datureae</taxon>
        <taxon>Datura</taxon>
    </lineage>
</organism>
<evidence type="ECO:0000313" key="2">
    <source>
        <dbReference type="Proteomes" id="UP000823775"/>
    </source>
</evidence>
<dbReference type="EMBL" id="JACEIK010000919">
    <property type="protein sequence ID" value="MCD7463831.1"/>
    <property type="molecule type" value="Genomic_DNA"/>
</dbReference>
<keyword evidence="2" id="KW-1185">Reference proteome</keyword>
<sequence>AMLELPEARHAWPFGAWSGARHRAIWAAKSQILVLLGNEAAKRNCNPIRNNEGLIYYYKIPFRNMI</sequence>
<accession>A0ABS8SYF9</accession>
<gene>
    <name evidence="1" type="ORF">HAX54_051509</name>
</gene>
<dbReference type="Proteomes" id="UP000823775">
    <property type="component" value="Unassembled WGS sequence"/>
</dbReference>
<feature type="non-terminal residue" evidence="1">
    <location>
        <position position="1"/>
    </location>
</feature>
<protein>
    <submittedName>
        <fullName evidence="1">Uncharacterized protein</fullName>
    </submittedName>
</protein>
<name>A0ABS8SYF9_DATST</name>
<reference evidence="1 2" key="1">
    <citation type="journal article" date="2021" name="BMC Genomics">
        <title>Datura genome reveals duplications of psychoactive alkaloid biosynthetic genes and high mutation rate following tissue culture.</title>
        <authorList>
            <person name="Rajewski A."/>
            <person name="Carter-House D."/>
            <person name="Stajich J."/>
            <person name="Litt A."/>
        </authorList>
    </citation>
    <scope>NUCLEOTIDE SEQUENCE [LARGE SCALE GENOMIC DNA]</scope>
    <source>
        <strain evidence="1">AR-01</strain>
    </source>
</reference>
<proteinExistence type="predicted"/>
<comment type="caution">
    <text evidence="1">The sequence shown here is derived from an EMBL/GenBank/DDBJ whole genome shotgun (WGS) entry which is preliminary data.</text>
</comment>